<protein>
    <submittedName>
        <fullName evidence="1">Nitroreductase</fullName>
    </submittedName>
</protein>
<comment type="caution">
    <text evidence="1">The sequence shown here is derived from an EMBL/GenBank/DDBJ whole genome shotgun (WGS) entry which is preliminary data.</text>
</comment>
<gene>
    <name evidence="1" type="ORF">A9W98_05895</name>
    <name evidence="2" type="ORF">AWC08_10080</name>
</gene>
<name>A0A1A6BPC0_MYCGO</name>
<organism evidence="1 3">
    <name type="scientific">Mycobacterium gordonae</name>
    <dbReference type="NCBI Taxonomy" id="1778"/>
    <lineage>
        <taxon>Bacteria</taxon>
        <taxon>Bacillati</taxon>
        <taxon>Actinomycetota</taxon>
        <taxon>Actinomycetes</taxon>
        <taxon>Mycobacteriales</taxon>
        <taxon>Mycobacteriaceae</taxon>
        <taxon>Mycobacterium</taxon>
    </lineage>
</organism>
<dbReference type="NCBIfam" id="TIGR00026">
    <property type="entry name" value="hi_GC_TIGR00026"/>
    <property type="match status" value="1"/>
</dbReference>
<dbReference type="Proteomes" id="UP000093757">
    <property type="component" value="Unassembled WGS sequence"/>
</dbReference>
<evidence type="ECO:0000313" key="4">
    <source>
        <dbReference type="Proteomes" id="UP000193928"/>
    </source>
</evidence>
<dbReference type="EMBL" id="LQOY01000253">
    <property type="protein sequence ID" value="ORV65954.1"/>
    <property type="molecule type" value="Genomic_DNA"/>
</dbReference>
<dbReference type="GO" id="GO:0016491">
    <property type="term" value="F:oxidoreductase activity"/>
    <property type="evidence" value="ECO:0007669"/>
    <property type="project" value="InterPro"/>
</dbReference>
<evidence type="ECO:0000313" key="3">
    <source>
        <dbReference type="Proteomes" id="UP000093757"/>
    </source>
</evidence>
<dbReference type="RefSeq" id="WP_065131729.1">
    <property type="nucleotide sequence ID" value="NZ_JACKSU010000020.1"/>
</dbReference>
<dbReference type="InterPro" id="IPR012349">
    <property type="entry name" value="Split_barrel_FMN-bd"/>
</dbReference>
<evidence type="ECO:0000313" key="2">
    <source>
        <dbReference type="EMBL" id="ORV65954.1"/>
    </source>
</evidence>
<dbReference type="EMBL" id="MAEM01000003">
    <property type="protein sequence ID" value="OBS04190.1"/>
    <property type="molecule type" value="Genomic_DNA"/>
</dbReference>
<accession>A0A1A6BPC0</accession>
<dbReference type="AlphaFoldDB" id="A0A1A6BPC0"/>
<sequence>MTTYTKPRVRDAVRSFNKHLLNPAMMVVAGRRYWYASTIAHVGRKSGRHYTTPVVAVPIPDGFVVPLPYGSDVDWLRNVRAAGSATIKCKGQTYHVVRPNIVDASAVESLLPAARRRVFNAFDVDSYAKFALA</sequence>
<dbReference type="Gene3D" id="2.30.110.10">
    <property type="entry name" value="Electron Transport, Fmn-binding Protein, Chain A"/>
    <property type="match status" value="1"/>
</dbReference>
<reference evidence="2 4" key="1">
    <citation type="submission" date="2016-01" db="EMBL/GenBank/DDBJ databases">
        <title>The new phylogeny of the genus Mycobacterium.</title>
        <authorList>
            <person name="Tarcisio F."/>
            <person name="Conor M."/>
            <person name="Antonella G."/>
            <person name="Elisabetta G."/>
            <person name="Giulia F.S."/>
            <person name="Sara T."/>
            <person name="Anna F."/>
            <person name="Clotilde B."/>
            <person name="Roberto B."/>
            <person name="Veronica D.S."/>
            <person name="Fabio R."/>
            <person name="Monica P."/>
            <person name="Olivier J."/>
            <person name="Enrico T."/>
            <person name="Nicola S."/>
        </authorList>
    </citation>
    <scope>NUCLEOTIDE SEQUENCE [LARGE SCALE GENOMIC DNA]</scope>
    <source>
        <strain evidence="2 4">DSM 44160</strain>
    </source>
</reference>
<dbReference type="InterPro" id="IPR004378">
    <property type="entry name" value="F420H2_quin_Rdtase"/>
</dbReference>
<keyword evidence="4" id="KW-1185">Reference proteome</keyword>
<reference evidence="1 3" key="2">
    <citation type="submission" date="2016-06" db="EMBL/GenBank/DDBJ databases">
        <authorList>
            <person name="Kjaerup R.B."/>
            <person name="Dalgaard T.S."/>
            <person name="Juul-Madsen H.R."/>
        </authorList>
    </citation>
    <scope>NUCLEOTIDE SEQUENCE [LARGE SCALE GENOMIC DNA]</scope>
    <source>
        <strain evidence="1 3">1245752.6</strain>
    </source>
</reference>
<dbReference type="OrthoDB" id="3778270at2"/>
<evidence type="ECO:0000313" key="1">
    <source>
        <dbReference type="EMBL" id="OBS04190.1"/>
    </source>
</evidence>
<dbReference type="Proteomes" id="UP000193928">
    <property type="component" value="Unassembled WGS sequence"/>
</dbReference>
<proteinExistence type="predicted"/>